<evidence type="ECO:0000313" key="1">
    <source>
        <dbReference type="EMBL" id="KAK3037054.1"/>
    </source>
</evidence>
<name>A0AA88X1R9_9ASTE</name>
<proteinExistence type="predicted"/>
<evidence type="ECO:0008006" key="3">
    <source>
        <dbReference type="Google" id="ProtNLM"/>
    </source>
</evidence>
<accession>A0AA88X1R9</accession>
<dbReference type="Proteomes" id="UP001188597">
    <property type="component" value="Unassembled WGS sequence"/>
</dbReference>
<evidence type="ECO:0000313" key="2">
    <source>
        <dbReference type="Proteomes" id="UP001188597"/>
    </source>
</evidence>
<protein>
    <recommendedName>
        <fullName evidence="3">DUF4283 domain-containing protein</fullName>
    </recommendedName>
</protein>
<sequence length="160" mass="17460">MVVLAAAKVIGSGCNCGSGSGAEQPGVLQVIPSRTVQLHSGPGQLHIFTSEAERSWAIHQGPWHFENNFLVFQQFHGAKQSFTIKFLEADFWVHVLNLPLGGVNSSVGERIGNKIDKFVSMGVTPSQQIWVKTLKIGVRIDITKPLQRGMRIPMGKNQSA</sequence>
<dbReference type="AlphaFoldDB" id="A0AA88X1R9"/>
<gene>
    <name evidence="1" type="ORF">RJ639_031771</name>
</gene>
<reference evidence="1" key="1">
    <citation type="submission" date="2022-12" db="EMBL/GenBank/DDBJ databases">
        <title>Draft genome assemblies for two species of Escallonia (Escalloniales).</title>
        <authorList>
            <person name="Chanderbali A."/>
            <person name="Dervinis C."/>
            <person name="Anghel I."/>
            <person name="Soltis D."/>
            <person name="Soltis P."/>
            <person name="Zapata F."/>
        </authorList>
    </citation>
    <scope>NUCLEOTIDE SEQUENCE</scope>
    <source>
        <strain evidence="1">UCBG64.0493</strain>
        <tissue evidence="1">Leaf</tissue>
    </source>
</reference>
<dbReference type="PANTHER" id="PTHR31286">
    <property type="entry name" value="GLYCINE-RICH CELL WALL STRUCTURAL PROTEIN 1.8-LIKE"/>
    <property type="match status" value="1"/>
</dbReference>
<dbReference type="InterPro" id="IPR040256">
    <property type="entry name" value="At4g02000-like"/>
</dbReference>
<keyword evidence="2" id="KW-1185">Reference proteome</keyword>
<organism evidence="1 2">
    <name type="scientific">Escallonia herrerae</name>
    <dbReference type="NCBI Taxonomy" id="1293975"/>
    <lineage>
        <taxon>Eukaryota</taxon>
        <taxon>Viridiplantae</taxon>
        <taxon>Streptophyta</taxon>
        <taxon>Embryophyta</taxon>
        <taxon>Tracheophyta</taxon>
        <taxon>Spermatophyta</taxon>
        <taxon>Magnoliopsida</taxon>
        <taxon>eudicotyledons</taxon>
        <taxon>Gunneridae</taxon>
        <taxon>Pentapetalae</taxon>
        <taxon>asterids</taxon>
        <taxon>campanulids</taxon>
        <taxon>Escalloniales</taxon>
        <taxon>Escalloniaceae</taxon>
        <taxon>Escallonia</taxon>
    </lineage>
</organism>
<comment type="caution">
    <text evidence="1">The sequence shown here is derived from an EMBL/GenBank/DDBJ whole genome shotgun (WGS) entry which is preliminary data.</text>
</comment>
<dbReference type="PANTHER" id="PTHR31286:SF167">
    <property type="entry name" value="OS09G0268800 PROTEIN"/>
    <property type="match status" value="1"/>
</dbReference>
<dbReference type="EMBL" id="JAVXUP010000131">
    <property type="protein sequence ID" value="KAK3037054.1"/>
    <property type="molecule type" value="Genomic_DNA"/>
</dbReference>